<gene>
    <name evidence="3" type="ORF">PGQ11_005608</name>
</gene>
<feature type="region of interest" description="Disordered" evidence="1">
    <location>
        <begin position="130"/>
        <end position="175"/>
    </location>
</feature>
<comment type="caution">
    <text evidence="3">The sequence shown here is derived from an EMBL/GenBank/DDBJ whole genome shotgun (WGS) entry which is preliminary data.</text>
</comment>
<sequence>MKIAHLAWLAGSCGRLTSALAGDRRSVDGLYPEPQRHWPQSYIQVCNGPNFSQECGKVDMTNEGEKQYLGKCKTIPFGVFYSKVMSARFVGYEGGCCELFDGINCIGSRVIFDNEIPDLYGHCGFEGNSVKPPKKKEEPEQGEKGKGKKGKKPEKGKQEPDKEMEQPADGARVEGLSGKTKSFACYRPQECKKLRPTYNGTDCRWVAPYSEFFDH</sequence>
<name>A0ABR2JBE9_9PEZI</name>
<dbReference type="Proteomes" id="UP001390339">
    <property type="component" value="Unassembled WGS sequence"/>
</dbReference>
<feature type="signal peptide" evidence="2">
    <location>
        <begin position="1"/>
        <end position="19"/>
    </location>
</feature>
<evidence type="ECO:0000256" key="1">
    <source>
        <dbReference type="SAM" id="MobiDB-lite"/>
    </source>
</evidence>
<keyword evidence="4" id="KW-1185">Reference proteome</keyword>
<feature type="compositionally biased region" description="Basic and acidic residues" evidence="1">
    <location>
        <begin position="153"/>
        <end position="165"/>
    </location>
</feature>
<reference evidence="3 4" key="1">
    <citation type="journal article" date="2024" name="IMA Fungus">
        <title>Apiospora arundinis, a panoply of carbohydrate-active enzymes and secondary metabolites.</title>
        <authorList>
            <person name="Sorensen T."/>
            <person name="Petersen C."/>
            <person name="Muurmann A.T."/>
            <person name="Christiansen J.V."/>
            <person name="Brundto M.L."/>
            <person name="Overgaard C.K."/>
            <person name="Boysen A.T."/>
            <person name="Wollenberg R.D."/>
            <person name="Larsen T.O."/>
            <person name="Sorensen J.L."/>
            <person name="Nielsen K.L."/>
            <person name="Sondergaard T.E."/>
        </authorList>
    </citation>
    <scope>NUCLEOTIDE SEQUENCE [LARGE SCALE GENOMIC DNA]</scope>
    <source>
        <strain evidence="3 4">AAU 773</strain>
    </source>
</reference>
<feature type="compositionally biased region" description="Basic and acidic residues" evidence="1">
    <location>
        <begin position="135"/>
        <end position="145"/>
    </location>
</feature>
<accession>A0ABR2JBE9</accession>
<protein>
    <submittedName>
        <fullName evidence="3">Uncharacterized protein</fullName>
    </submittedName>
</protein>
<evidence type="ECO:0000313" key="4">
    <source>
        <dbReference type="Proteomes" id="UP001390339"/>
    </source>
</evidence>
<keyword evidence="2" id="KW-0732">Signal</keyword>
<feature type="chain" id="PRO_5046184686" evidence="2">
    <location>
        <begin position="20"/>
        <end position="215"/>
    </location>
</feature>
<evidence type="ECO:0000256" key="2">
    <source>
        <dbReference type="SAM" id="SignalP"/>
    </source>
</evidence>
<evidence type="ECO:0000313" key="3">
    <source>
        <dbReference type="EMBL" id="KAK8875094.1"/>
    </source>
</evidence>
<dbReference type="EMBL" id="JAPCWZ010000003">
    <property type="protein sequence ID" value="KAK8875094.1"/>
    <property type="molecule type" value="Genomic_DNA"/>
</dbReference>
<organism evidence="3 4">
    <name type="scientific">Apiospora arundinis</name>
    <dbReference type="NCBI Taxonomy" id="335852"/>
    <lineage>
        <taxon>Eukaryota</taxon>
        <taxon>Fungi</taxon>
        <taxon>Dikarya</taxon>
        <taxon>Ascomycota</taxon>
        <taxon>Pezizomycotina</taxon>
        <taxon>Sordariomycetes</taxon>
        <taxon>Xylariomycetidae</taxon>
        <taxon>Amphisphaeriales</taxon>
        <taxon>Apiosporaceae</taxon>
        <taxon>Apiospora</taxon>
    </lineage>
</organism>
<proteinExistence type="predicted"/>